<dbReference type="AlphaFoldDB" id="A0A1V3WQ58"/>
<dbReference type="Gene3D" id="1.20.120.1630">
    <property type="match status" value="1"/>
</dbReference>
<evidence type="ECO:0000313" key="3">
    <source>
        <dbReference type="Proteomes" id="UP000188532"/>
    </source>
</evidence>
<proteinExistence type="predicted"/>
<sequence>MDDLLDALRVKDEFDRKFMRYAIWIGFPLAMVGVAGCQAVFESAFELSMWLVLLNVTVVWLLWTFWHSVIFEWHRKRFLSHGDGYRRAFIVDIFPGVTIGFSQMLRPSFNGINMSCNETFPKLPRSVLDIAEDALGILVAIGAFALFVSAWRTLGTARVGFVCEFCNPVSFVPIQRGPYARVRHPLFWSGIGLSWACAILSGPTMTAAAIAMLNAGYGIVYNELEDRRLKRVFGDRYAGYAREVPHISPWGFTSRPLQDEQAVGKRSRRLLVARLRAS</sequence>
<dbReference type="Proteomes" id="UP000188532">
    <property type="component" value="Unassembled WGS sequence"/>
</dbReference>
<accession>A0A1V3WQ58</accession>
<feature type="transmembrane region" description="Helical" evidence="1">
    <location>
        <begin position="47"/>
        <end position="66"/>
    </location>
</feature>
<evidence type="ECO:0000313" key="2">
    <source>
        <dbReference type="EMBL" id="OOK68421.1"/>
    </source>
</evidence>
<dbReference type="GO" id="GO:0032259">
    <property type="term" value="P:methylation"/>
    <property type="evidence" value="ECO:0007669"/>
    <property type="project" value="UniProtKB-KW"/>
</dbReference>
<organism evidence="2 3">
    <name type="scientific">Mycobacterium kansasii</name>
    <dbReference type="NCBI Taxonomy" id="1768"/>
    <lineage>
        <taxon>Bacteria</taxon>
        <taxon>Bacillati</taxon>
        <taxon>Actinomycetota</taxon>
        <taxon>Actinomycetes</taxon>
        <taxon>Mycobacteriales</taxon>
        <taxon>Mycobacteriaceae</taxon>
        <taxon>Mycobacterium</taxon>
    </lineage>
</organism>
<keyword evidence="1" id="KW-1133">Transmembrane helix</keyword>
<gene>
    <name evidence="2" type="ORF">BZL29_6560</name>
</gene>
<keyword evidence="1" id="KW-0472">Membrane</keyword>
<reference evidence="2 3" key="1">
    <citation type="submission" date="2017-02" db="EMBL/GenBank/DDBJ databases">
        <title>Complete genome sequences of Mycobacterium kansasii strains isolated from rhesus macaques.</title>
        <authorList>
            <person name="Panda A."/>
            <person name="Nagaraj S."/>
            <person name="Zhao X."/>
            <person name="Tettelin H."/>
            <person name="Detolla L.J."/>
        </authorList>
    </citation>
    <scope>NUCLEOTIDE SEQUENCE [LARGE SCALE GENOMIC DNA]</scope>
    <source>
        <strain evidence="2 3">11-3469</strain>
    </source>
</reference>
<protein>
    <submittedName>
        <fullName evidence="2">Phospholipid methyltransferase family protein</fullName>
    </submittedName>
</protein>
<keyword evidence="1" id="KW-0812">Transmembrane</keyword>
<dbReference type="RefSeq" id="WP_080673988.1">
    <property type="nucleotide sequence ID" value="NZ_BLYZ01000002.1"/>
</dbReference>
<feature type="transmembrane region" description="Helical" evidence="1">
    <location>
        <begin position="134"/>
        <end position="151"/>
    </location>
</feature>
<keyword evidence="2" id="KW-0808">Transferase</keyword>
<dbReference type="STRING" id="1768.B1T50_02400"/>
<dbReference type="GO" id="GO:0008168">
    <property type="term" value="F:methyltransferase activity"/>
    <property type="evidence" value="ECO:0007669"/>
    <property type="project" value="UniProtKB-KW"/>
</dbReference>
<dbReference type="EMBL" id="MVBN01000008">
    <property type="protein sequence ID" value="OOK68421.1"/>
    <property type="molecule type" value="Genomic_DNA"/>
</dbReference>
<dbReference type="GeneID" id="31545958"/>
<evidence type="ECO:0000256" key="1">
    <source>
        <dbReference type="SAM" id="Phobius"/>
    </source>
</evidence>
<comment type="caution">
    <text evidence="2">The sequence shown here is derived from an EMBL/GenBank/DDBJ whole genome shotgun (WGS) entry which is preliminary data.</text>
</comment>
<keyword evidence="2" id="KW-0489">Methyltransferase</keyword>
<name>A0A1V3WQ58_MYCKA</name>
<feature type="transmembrane region" description="Helical" evidence="1">
    <location>
        <begin position="21"/>
        <end position="41"/>
    </location>
</feature>